<accession>A0A9W4TBB2</accession>
<gene>
    <name evidence="2" type="ORF">FWILDA_LOCUS18956</name>
</gene>
<feature type="non-terminal residue" evidence="2">
    <location>
        <position position="1"/>
    </location>
</feature>
<dbReference type="OrthoDB" id="10569649at2759"/>
<reference evidence="2" key="1">
    <citation type="submission" date="2022-08" db="EMBL/GenBank/DDBJ databases">
        <authorList>
            <person name="Kallberg Y."/>
            <person name="Tangrot J."/>
            <person name="Rosling A."/>
        </authorList>
    </citation>
    <scope>NUCLEOTIDE SEQUENCE</scope>
    <source>
        <strain evidence="2">Wild A</strain>
    </source>
</reference>
<dbReference type="EMBL" id="CAMKVN010020574">
    <property type="protein sequence ID" value="CAI2199201.1"/>
    <property type="molecule type" value="Genomic_DNA"/>
</dbReference>
<dbReference type="AlphaFoldDB" id="A0A9W4TBB2"/>
<comment type="caution">
    <text evidence="2">The sequence shown here is derived from an EMBL/GenBank/DDBJ whole genome shotgun (WGS) entry which is preliminary data.</text>
</comment>
<name>A0A9W4TBB2_9GLOM</name>
<evidence type="ECO:0000313" key="2">
    <source>
        <dbReference type="EMBL" id="CAI2199201.1"/>
    </source>
</evidence>
<keyword evidence="1" id="KW-0175">Coiled coil</keyword>
<evidence type="ECO:0000256" key="1">
    <source>
        <dbReference type="SAM" id="Coils"/>
    </source>
</evidence>
<feature type="coiled-coil region" evidence="1">
    <location>
        <begin position="66"/>
        <end position="93"/>
    </location>
</feature>
<keyword evidence="3" id="KW-1185">Reference proteome</keyword>
<proteinExistence type="predicted"/>
<evidence type="ECO:0000313" key="3">
    <source>
        <dbReference type="Proteomes" id="UP001153678"/>
    </source>
</evidence>
<protein>
    <submittedName>
        <fullName evidence="2">9383_t:CDS:1</fullName>
    </submittedName>
</protein>
<organism evidence="2 3">
    <name type="scientific">Funneliformis geosporum</name>
    <dbReference type="NCBI Taxonomy" id="1117311"/>
    <lineage>
        <taxon>Eukaryota</taxon>
        <taxon>Fungi</taxon>
        <taxon>Fungi incertae sedis</taxon>
        <taxon>Mucoromycota</taxon>
        <taxon>Glomeromycotina</taxon>
        <taxon>Glomeromycetes</taxon>
        <taxon>Glomerales</taxon>
        <taxon>Glomeraceae</taxon>
        <taxon>Funneliformis</taxon>
    </lineage>
</organism>
<dbReference type="Proteomes" id="UP001153678">
    <property type="component" value="Unassembled WGS sequence"/>
</dbReference>
<sequence>EVSTAPNSDWRIQIINYTRLSKTSITMYTYNPLECPEIISIIVANLSVYDLVNYLDINQAWHDSIRYELFRRLDNYKAEYQQLKVEIEKAKDLSLRWDLASKSDKIHDNIFWIEIHQNKFCKLFEWIPEW</sequence>